<organism evidence="1 2">
    <name type="scientific">Glarea lozoyensis (strain ATCC 20868 / MF5171)</name>
    <dbReference type="NCBI Taxonomy" id="1116229"/>
    <lineage>
        <taxon>Eukaryota</taxon>
        <taxon>Fungi</taxon>
        <taxon>Dikarya</taxon>
        <taxon>Ascomycota</taxon>
        <taxon>Pezizomycotina</taxon>
        <taxon>Leotiomycetes</taxon>
        <taxon>Helotiales</taxon>
        <taxon>Helotiaceae</taxon>
        <taxon>Glarea</taxon>
    </lineage>
</organism>
<name>S3CUX2_GLAL2</name>
<dbReference type="RefSeq" id="XP_008082874.1">
    <property type="nucleotide sequence ID" value="XM_008084683.1"/>
</dbReference>
<dbReference type="GO" id="GO:0008168">
    <property type="term" value="F:methyltransferase activity"/>
    <property type="evidence" value="ECO:0007669"/>
    <property type="project" value="UniProtKB-KW"/>
</dbReference>
<reference evidence="1 2" key="1">
    <citation type="journal article" date="2013" name="BMC Genomics">
        <title>Genomics-driven discovery of the pneumocandin biosynthetic gene cluster in the fungus Glarea lozoyensis.</title>
        <authorList>
            <person name="Chen L."/>
            <person name="Yue Q."/>
            <person name="Zhang X."/>
            <person name="Xiang M."/>
            <person name="Wang C."/>
            <person name="Li S."/>
            <person name="Che Y."/>
            <person name="Ortiz-Lopez F.J."/>
            <person name="Bills G.F."/>
            <person name="Liu X."/>
            <person name="An Z."/>
        </authorList>
    </citation>
    <scope>NUCLEOTIDE SEQUENCE [LARGE SCALE GENOMIC DNA]</scope>
    <source>
        <strain evidence="2">ATCC 20868 / MF5171</strain>
    </source>
</reference>
<dbReference type="Proteomes" id="UP000016922">
    <property type="component" value="Unassembled WGS sequence"/>
</dbReference>
<dbReference type="Gene3D" id="3.40.50.150">
    <property type="entry name" value="Vaccinia Virus protein VP39"/>
    <property type="match status" value="1"/>
</dbReference>
<dbReference type="AlphaFoldDB" id="S3CUX2"/>
<accession>S3CUX2</accession>
<evidence type="ECO:0000313" key="2">
    <source>
        <dbReference type="Proteomes" id="UP000016922"/>
    </source>
</evidence>
<dbReference type="InterPro" id="IPR029063">
    <property type="entry name" value="SAM-dependent_MTases_sf"/>
</dbReference>
<dbReference type="PANTHER" id="PTHR43591:SF24">
    <property type="entry name" value="2-METHOXY-6-POLYPRENYL-1,4-BENZOQUINOL METHYLASE, MITOCHONDRIAL"/>
    <property type="match status" value="1"/>
</dbReference>
<protein>
    <submittedName>
        <fullName evidence="1">S-adenosyl-L-methionine-dependent methyltransferase</fullName>
    </submittedName>
</protein>
<dbReference type="SUPFAM" id="SSF53335">
    <property type="entry name" value="S-adenosyl-L-methionine-dependent methyltransferases"/>
    <property type="match status" value="1"/>
</dbReference>
<dbReference type="PANTHER" id="PTHR43591">
    <property type="entry name" value="METHYLTRANSFERASE"/>
    <property type="match status" value="1"/>
</dbReference>
<dbReference type="GO" id="GO:0032259">
    <property type="term" value="P:methylation"/>
    <property type="evidence" value="ECO:0007669"/>
    <property type="project" value="UniProtKB-KW"/>
</dbReference>
<dbReference type="HOGENOM" id="CLU_460903_0_0_1"/>
<proteinExistence type="predicted"/>
<gene>
    <name evidence="1" type="ORF">GLAREA_12920</name>
</gene>
<evidence type="ECO:0000313" key="1">
    <source>
        <dbReference type="EMBL" id="EPE30197.1"/>
    </source>
</evidence>
<sequence length="577" mass="65265">MPGTFGNRTPGVYATIDDVSVPIDCYSPVSIDTLLATPSRLPYGTFDYFSIPISFDGAEDYRGRTDFVMEMPDRSRRAIRNRSCGSSPALINILPAKSVVHTITPFEPDIQRSPSPKIVSGAPSPRVSMVYNEYGELVDLQKLKIPLTPTEMTKTQILRVIGRAYHHEFRDRMGEVLLEQMDGKLSFIARNGLKEHHLSYWQYQQPSSPSQDFTALEDHVETNLGPPQVLDLGCGSGSWCFTAKSENPNWIVHGIDDSNHWLCVHKGVTIRDFTKTPAPRKSQDDYFSNAESLDPNPQFTVRNINNLLQHNNPLPTNTYSLVRGRHVFYKVESYMNFLDSIRLILQPGGVVEFLEVDPRPRTPFVGPKRVCRTRGITEATTTWTDELLDRQEDDCDEDCKERPTGWSARVEEYLKAALRARDGVPAENLKSWLQATGFYDVEEVIIHLPVGGDTPTGQKLRDLLLYQLELENSIPKLKAELPEVEIEELYSGKYHINFHIVTGRKPSTPRTGDLLANGSRNEMTPFTYQAMARGVDYIAPQWKRCDRDFDKEVTTILDKIQKNSPEVVLNKSQVGGN</sequence>
<dbReference type="Pfam" id="PF13489">
    <property type="entry name" value="Methyltransf_23"/>
    <property type="match status" value="1"/>
</dbReference>
<keyword evidence="1" id="KW-0808">Transferase</keyword>
<keyword evidence="2" id="KW-1185">Reference proteome</keyword>
<dbReference type="GeneID" id="19471960"/>
<dbReference type="KEGG" id="glz:GLAREA_12920"/>
<dbReference type="OrthoDB" id="506498at2759"/>
<dbReference type="OMA" id="MEHECEQ"/>
<dbReference type="EMBL" id="KE145365">
    <property type="protein sequence ID" value="EPE30197.1"/>
    <property type="molecule type" value="Genomic_DNA"/>
</dbReference>
<keyword evidence="1" id="KW-0489">Methyltransferase</keyword>